<dbReference type="OrthoDB" id="43303at2759"/>
<dbReference type="EMBL" id="BRXY01000035">
    <property type="protein sequence ID" value="GMH55719.1"/>
    <property type="molecule type" value="Genomic_DNA"/>
</dbReference>
<evidence type="ECO:0000313" key="2">
    <source>
        <dbReference type="EMBL" id="GMH55719.1"/>
    </source>
</evidence>
<comment type="caution">
    <text evidence="2">The sequence shown here is derived from an EMBL/GenBank/DDBJ whole genome shotgun (WGS) entry which is preliminary data.</text>
</comment>
<sequence>MSISIESDSPDIVFVGEPTITEEGEGTGLKVWLIDRLAHDPLFLGILSVLCAFAVSSMSVLFILYGDGDDADEEGGDSEKEEEFNKVKITNLLEQPNGHPINLPAILPSINVVDNRRKRALLETIKKISPSFNNKKAIQALQGTLPKNELAEFLKTGGSNGRALKWDVMELPKGMKFSLHAHPNVEMILCIKGRIHELRLVEDGTGVGGGCPVKKFDLEIPEGPDLSKGGGDWKVRTLYENEWLVNEIGSVHMTFTDEESGALLFVLWSGKHAKVAEEDFPSDIDVEGKVGSCMKELCGCGDGRDLFLPNKDKGTKDKEKDE</sequence>
<dbReference type="InterPro" id="IPR011051">
    <property type="entry name" value="RmlC_Cupin_sf"/>
</dbReference>
<feature type="transmembrane region" description="Helical" evidence="1">
    <location>
        <begin position="42"/>
        <end position="65"/>
    </location>
</feature>
<gene>
    <name evidence="2" type="ORF">TrST_g11606</name>
</gene>
<keyword evidence="3" id="KW-1185">Reference proteome</keyword>
<proteinExistence type="predicted"/>
<dbReference type="SUPFAM" id="SSF51182">
    <property type="entry name" value="RmlC-like cupins"/>
    <property type="match status" value="1"/>
</dbReference>
<evidence type="ECO:0000256" key="1">
    <source>
        <dbReference type="SAM" id="Phobius"/>
    </source>
</evidence>
<keyword evidence="1" id="KW-1133">Transmembrane helix</keyword>
<keyword evidence="1" id="KW-0472">Membrane</keyword>
<protein>
    <submittedName>
        <fullName evidence="2">Uncharacterized protein</fullName>
    </submittedName>
</protein>
<evidence type="ECO:0000313" key="3">
    <source>
        <dbReference type="Proteomes" id="UP001165085"/>
    </source>
</evidence>
<reference evidence="3" key="1">
    <citation type="journal article" date="2023" name="Commun. Biol.">
        <title>Genome analysis of Parmales, the sister group of diatoms, reveals the evolutionary specialization of diatoms from phago-mixotrophs to photoautotrophs.</title>
        <authorList>
            <person name="Ban H."/>
            <person name="Sato S."/>
            <person name="Yoshikawa S."/>
            <person name="Yamada K."/>
            <person name="Nakamura Y."/>
            <person name="Ichinomiya M."/>
            <person name="Sato N."/>
            <person name="Blanc-Mathieu R."/>
            <person name="Endo H."/>
            <person name="Kuwata A."/>
            <person name="Ogata H."/>
        </authorList>
    </citation>
    <scope>NUCLEOTIDE SEQUENCE [LARGE SCALE GENOMIC DNA]</scope>
    <source>
        <strain evidence="3">NIES 3701</strain>
    </source>
</reference>
<accession>A0A9W6ZSE4</accession>
<organism evidence="2 3">
    <name type="scientific">Triparma strigata</name>
    <dbReference type="NCBI Taxonomy" id="1606541"/>
    <lineage>
        <taxon>Eukaryota</taxon>
        <taxon>Sar</taxon>
        <taxon>Stramenopiles</taxon>
        <taxon>Ochrophyta</taxon>
        <taxon>Bolidophyceae</taxon>
        <taxon>Parmales</taxon>
        <taxon>Triparmaceae</taxon>
        <taxon>Triparma</taxon>
    </lineage>
</organism>
<dbReference type="AlphaFoldDB" id="A0A9W6ZSE4"/>
<dbReference type="Proteomes" id="UP001165085">
    <property type="component" value="Unassembled WGS sequence"/>
</dbReference>
<keyword evidence="1" id="KW-0812">Transmembrane</keyword>
<name>A0A9W6ZSE4_9STRA</name>